<dbReference type="AlphaFoldDB" id="A0A068NNL3"/>
<organism evidence="1 2">
    <name type="scientific">Fimbriimonas ginsengisoli Gsoil 348</name>
    <dbReference type="NCBI Taxonomy" id="661478"/>
    <lineage>
        <taxon>Bacteria</taxon>
        <taxon>Bacillati</taxon>
        <taxon>Armatimonadota</taxon>
        <taxon>Fimbriimonadia</taxon>
        <taxon>Fimbriimonadales</taxon>
        <taxon>Fimbriimonadaceae</taxon>
        <taxon>Fimbriimonas</taxon>
    </lineage>
</organism>
<dbReference type="Proteomes" id="UP000027982">
    <property type="component" value="Chromosome"/>
</dbReference>
<evidence type="ECO:0000313" key="2">
    <source>
        <dbReference type="Proteomes" id="UP000027982"/>
    </source>
</evidence>
<accession>A0A068NNL3</accession>
<evidence type="ECO:0000313" key="1">
    <source>
        <dbReference type="EMBL" id="AIE85138.1"/>
    </source>
</evidence>
<name>A0A068NNL3_FIMGI</name>
<gene>
    <name evidence="1" type="ORF">OP10G_1770</name>
</gene>
<dbReference type="KEGG" id="fgi:OP10G_1770"/>
<proteinExistence type="predicted"/>
<keyword evidence="2" id="KW-1185">Reference proteome</keyword>
<dbReference type="EMBL" id="CP007139">
    <property type="protein sequence ID" value="AIE85138.1"/>
    <property type="molecule type" value="Genomic_DNA"/>
</dbReference>
<protein>
    <submittedName>
        <fullName evidence="1">Uncharacterized protein</fullName>
    </submittedName>
</protein>
<dbReference type="HOGENOM" id="CLU_1341584_0_0_0"/>
<dbReference type="STRING" id="661478.OP10G_1770"/>
<sequence>MAVVSKGSEYTLFLDGKLFSVLHDRDVRQKSTGKGHAGGVTIGCPQMADGGILGLATYKRTLSATEIAKNAAAAKQFFQPPTELADTKTVTLDLKLTSFTPVPDPKLIKPYRNALLAHEYTVVSLVSGHRKGLKPGSKVRVFRYGVWDGQKTAIDNLKTGDSARITVELLSADPRLEREYQLDTLDTDVSAAYYVEVPGSGKNP</sequence>
<reference evidence="1 2" key="1">
    <citation type="journal article" date="2014" name="PLoS ONE">
        <title>The first complete genome sequence of the class fimbriimonadia in the phylum armatimonadetes.</title>
        <authorList>
            <person name="Hu Z.Y."/>
            <person name="Wang Y.Z."/>
            <person name="Im W.T."/>
            <person name="Wang S.Y."/>
            <person name="Zhao G.P."/>
            <person name="Zheng H.J."/>
            <person name="Quan Z.X."/>
        </authorList>
    </citation>
    <scope>NUCLEOTIDE SEQUENCE [LARGE SCALE GENOMIC DNA]</scope>
    <source>
        <strain evidence="1">Gsoil 348</strain>
    </source>
</reference>